<dbReference type="FunFam" id="3.40.50.620:FF:000116">
    <property type="entry name" value="Arginine--tRNA ligase"/>
    <property type="match status" value="1"/>
</dbReference>
<dbReference type="EC" id="6.1.1.19" evidence="8"/>
<dbReference type="PANTHER" id="PTHR11956:SF5">
    <property type="entry name" value="ARGININE--TRNA LIGASE, CYTOPLASMIC"/>
    <property type="match status" value="1"/>
</dbReference>
<dbReference type="NCBIfam" id="TIGR00456">
    <property type="entry name" value="argS"/>
    <property type="match status" value="1"/>
</dbReference>
<dbReference type="HAMAP" id="MF_00123">
    <property type="entry name" value="Arg_tRNA_synth"/>
    <property type="match status" value="1"/>
</dbReference>
<gene>
    <name evidence="8" type="primary">argS</name>
    <name evidence="13" type="ORF">A3D26_01360</name>
</gene>
<evidence type="ECO:0000256" key="7">
    <source>
        <dbReference type="ARBA" id="ARBA00049339"/>
    </source>
</evidence>
<dbReference type="InterPro" id="IPR008909">
    <property type="entry name" value="DALR_anticod-bd"/>
</dbReference>
<dbReference type="Pfam" id="PF03485">
    <property type="entry name" value="Arg_tRNA_synt_N"/>
    <property type="match status" value="1"/>
</dbReference>
<comment type="catalytic activity">
    <reaction evidence="7 8">
        <text>tRNA(Arg) + L-arginine + ATP = L-arginyl-tRNA(Arg) + AMP + diphosphate</text>
        <dbReference type="Rhea" id="RHEA:20301"/>
        <dbReference type="Rhea" id="RHEA-COMP:9658"/>
        <dbReference type="Rhea" id="RHEA-COMP:9673"/>
        <dbReference type="ChEBI" id="CHEBI:30616"/>
        <dbReference type="ChEBI" id="CHEBI:32682"/>
        <dbReference type="ChEBI" id="CHEBI:33019"/>
        <dbReference type="ChEBI" id="CHEBI:78442"/>
        <dbReference type="ChEBI" id="CHEBI:78513"/>
        <dbReference type="ChEBI" id="CHEBI:456215"/>
        <dbReference type="EC" id="6.1.1.19"/>
    </reaction>
</comment>
<dbReference type="GO" id="GO:0004814">
    <property type="term" value="F:arginine-tRNA ligase activity"/>
    <property type="evidence" value="ECO:0007669"/>
    <property type="project" value="UniProtKB-UniRule"/>
</dbReference>
<evidence type="ECO:0000256" key="1">
    <source>
        <dbReference type="ARBA" id="ARBA00005594"/>
    </source>
</evidence>
<dbReference type="InterPro" id="IPR035684">
    <property type="entry name" value="ArgRS_core"/>
</dbReference>
<feature type="domain" description="DALR anticodon binding" evidence="11">
    <location>
        <begin position="480"/>
        <end position="623"/>
    </location>
</feature>
<dbReference type="GO" id="GO:0005524">
    <property type="term" value="F:ATP binding"/>
    <property type="evidence" value="ECO:0007669"/>
    <property type="project" value="UniProtKB-UniRule"/>
</dbReference>
<dbReference type="Gene3D" id="1.10.730.10">
    <property type="entry name" value="Isoleucyl-tRNA Synthetase, Domain 1"/>
    <property type="match status" value="1"/>
</dbReference>
<dbReference type="CDD" id="cd00671">
    <property type="entry name" value="ArgRS_core"/>
    <property type="match status" value="1"/>
</dbReference>
<dbReference type="InterPro" id="IPR036695">
    <property type="entry name" value="Arg-tRNA-synth_N_sf"/>
</dbReference>
<dbReference type="InterPro" id="IPR014729">
    <property type="entry name" value="Rossmann-like_a/b/a_fold"/>
</dbReference>
<keyword evidence="2 8" id="KW-0436">Ligase</keyword>
<evidence type="ECO:0000259" key="11">
    <source>
        <dbReference type="SMART" id="SM00836"/>
    </source>
</evidence>
<dbReference type="InterPro" id="IPR001278">
    <property type="entry name" value="Arg-tRNA-ligase"/>
</dbReference>
<feature type="region of interest" description="Disordered" evidence="10">
    <location>
        <begin position="403"/>
        <end position="431"/>
    </location>
</feature>
<keyword evidence="8" id="KW-0963">Cytoplasm</keyword>
<keyword evidence="5 8" id="KW-0648">Protein biosynthesis</keyword>
<evidence type="ECO:0000256" key="8">
    <source>
        <dbReference type="HAMAP-Rule" id="MF_00123"/>
    </source>
</evidence>
<keyword evidence="4 8" id="KW-0067">ATP-binding</keyword>
<evidence type="ECO:0000259" key="12">
    <source>
        <dbReference type="SMART" id="SM01016"/>
    </source>
</evidence>
<dbReference type="Pfam" id="PF05746">
    <property type="entry name" value="DALR_1"/>
    <property type="match status" value="1"/>
</dbReference>
<feature type="short sequence motif" description="'HIGH' region" evidence="8">
    <location>
        <begin position="131"/>
        <end position="141"/>
    </location>
</feature>
<evidence type="ECO:0000256" key="10">
    <source>
        <dbReference type="SAM" id="MobiDB-lite"/>
    </source>
</evidence>
<dbReference type="GO" id="GO:0005737">
    <property type="term" value="C:cytoplasm"/>
    <property type="evidence" value="ECO:0007669"/>
    <property type="project" value="UniProtKB-SubCell"/>
</dbReference>
<dbReference type="Proteomes" id="UP000178319">
    <property type="component" value="Unassembled WGS sequence"/>
</dbReference>
<dbReference type="PANTHER" id="PTHR11956">
    <property type="entry name" value="ARGINYL-TRNA SYNTHETASE"/>
    <property type="match status" value="1"/>
</dbReference>
<proteinExistence type="inferred from homology"/>
<comment type="subcellular location">
    <subcellularLocation>
        <location evidence="8">Cytoplasm</location>
    </subcellularLocation>
</comment>
<dbReference type="SMART" id="SM00836">
    <property type="entry name" value="DALR_1"/>
    <property type="match status" value="1"/>
</dbReference>
<protein>
    <recommendedName>
        <fullName evidence="8">Arginine--tRNA ligase</fullName>
        <ecNumber evidence="8">6.1.1.19</ecNumber>
    </recommendedName>
    <alternativeName>
        <fullName evidence="8">Arginyl-tRNA synthetase</fullName>
        <shortName evidence="8">ArgRS</shortName>
    </alternativeName>
</protein>
<keyword evidence="3 8" id="KW-0547">Nucleotide-binding</keyword>
<dbReference type="EMBL" id="MHBZ01000035">
    <property type="protein sequence ID" value="OGY10434.1"/>
    <property type="molecule type" value="Genomic_DNA"/>
</dbReference>
<dbReference type="STRING" id="1797516.A3D26_01360"/>
<dbReference type="InterPro" id="IPR009080">
    <property type="entry name" value="tRNAsynth_Ia_anticodon-bd"/>
</dbReference>
<reference evidence="13 14" key="1">
    <citation type="journal article" date="2016" name="Nat. Commun.">
        <title>Thousands of microbial genomes shed light on interconnected biogeochemical processes in an aquifer system.</title>
        <authorList>
            <person name="Anantharaman K."/>
            <person name="Brown C.T."/>
            <person name="Hug L.A."/>
            <person name="Sharon I."/>
            <person name="Castelle C.J."/>
            <person name="Probst A.J."/>
            <person name="Thomas B.C."/>
            <person name="Singh A."/>
            <person name="Wilkins M.J."/>
            <person name="Karaoz U."/>
            <person name="Brodie E.L."/>
            <person name="Williams K.H."/>
            <person name="Hubbard S.S."/>
            <person name="Banfield J.F."/>
        </authorList>
    </citation>
    <scope>NUCLEOTIDE SEQUENCE [LARGE SCALE GENOMIC DNA]</scope>
</reference>
<dbReference type="InterPro" id="IPR005148">
    <property type="entry name" value="Arg-tRNA-synth_N"/>
</dbReference>
<dbReference type="SUPFAM" id="SSF52374">
    <property type="entry name" value="Nucleotidylyl transferase"/>
    <property type="match status" value="1"/>
</dbReference>
<comment type="subunit">
    <text evidence="8">Monomer.</text>
</comment>
<evidence type="ECO:0000256" key="5">
    <source>
        <dbReference type="ARBA" id="ARBA00022917"/>
    </source>
</evidence>
<organism evidence="13 14">
    <name type="scientific">Candidatus Blackburnbacteria bacterium RIFCSPHIGHO2_02_FULL_44_20</name>
    <dbReference type="NCBI Taxonomy" id="1797516"/>
    <lineage>
        <taxon>Bacteria</taxon>
        <taxon>Candidatus Blackburniibacteriota</taxon>
    </lineage>
</organism>
<dbReference type="Gene3D" id="3.30.1360.70">
    <property type="entry name" value="Arginyl tRNA synthetase N-terminal domain"/>
    <property type="match status" value="1"/>
</dbReference>
<dbReference type="AlphaFoldDB" id="A0A1G1V4X0"/>
<evidence type="ECO:0000313" key="13">
    <source>
        <dbReference type="EMBL" id="OGY10434.1"/>
    </source>
</evidence>
<dbReference type="SMART" id="SM01016">
    <property type="entry name" value="Arg_tRNA_synt_N"/>
    <property type="match status" value="1"/>
</dbReference>
<evidence type="ECO:0000313" key="14">
    <source>
        <dbReference type="Proteomes" id="UP000178319"/>
    </source>
</evidence>
<comment type="caution">
    <text evidence="13">The sequence shown here is derived from an EMBL/GenBank/DDBJ whole genome shotgun (WGS) entry which is preliminary data.</text>
</comment>
<evidence type="ECO:0000256" key="3">
    <source>
        <dbReference type="ARBA" id="ARBA00022741"/>
    </source>
</evidence>
<dbReference type="GO" id="GO:0006420">
    <property type="term" value="P:arginyl-tRNA aminoacylation"/>
    <property type="evidence" value="ECO:0007669"/>
    <property type="project" value="UniProtKB-UniRule"/>
</dbReference>
<evidence type="ECO:0000256" key="4">
    <source>
        <dbReference type="ARBA" id="ARBA00022840"/>
    </source>
</evidence>
<dbReference type="Gene3D" id="3.40.50.620">
    <property type="entry name" value="HUPs"/>
    <property type="match status" value="1"/>
</dbReference>
<accession>A0A1G1V4X0</accession>
<name>A0A1G1V4X0_9BACT</name>
<dbReference type="SUPFAM" id="SSF47323">
    <property type="entry name" value="Anticodon-binding domain of a subclass of class I aminoacyl-tRNA synthetases"/>
    <property type="match status" value="1"/>
</dbReference>
<keyword evidence="6 8" id="KW-0030">Aminoacyl-tRNA synthetase</keyword>
<dbReference type="Pfam" id="PF00750">
    <property type="entry name" value="tRNA-synt_1d"/>
    <property type="match status" value="1"/>
</dbReference>
<feature type="domain" description="Arginyl tRNA synthetase N-terminal" evidence="12">
    <location>
        <begin position="3"/>
        <end position="96"/>
    </location>
</feature>
<evidence type="ECO:0000256" key="9">
    <source>
        <dbReference type="RuleBase" id="RU363038"/>
    </source>
</evidence>
<dbReference type="PRINTS" id="PR01038">
    <property type="entry name" value="TRNASYNTHARG"/>
</dbReference>
<evidence type="ECO:0000256" key="6">
    <source>
        <dbReference type="ARBA" id="ARBA00023146"/>
    </source>
</evidence>
<evidence type="ECO:0000256" key="2">
    <source>
        <dbReference type="ARBA" id="ARBA00022598"/>
    </source>
</evidence>
<dbReference type="SUPFAM" id="SSF55190">
    <property type="entry name" value="Arginyl-tRNA synthetase (ArgRS), N-terminal 'additional' domain"/>
    <property type="match status" value="1"/>
</dbReference>
<comment type="similarity">
    <text evidence="1 8 9">Belongs to the class-I aminoacyl-tRNA synthetase family.</text>
</comment>
<sequence>MEEKLLGKIRPIVSDLLGEEVKVELEHPGQDEHGDYSTNVAMAVFGKTKNGKRETNWTSPMELAEEIKVRLEGREGFGELVEKIEVAPPGFINFWLSKQVLVGELEEAVQSDYGRHDWGRGRKVVVDYSGPNIAKPFGIGHLRSTIVGQAVCNLYSYLGWKTIGDNHIGDWGTQFGRLLYQITSKGLDPKQLTIDELEKLYVEFNTEAQENLELNEEARRWFKKLEDGDSEARAIWEVLREISFREYERIYDLLDVHIENAYGESSYESMLGEVIGECLEKKVAREDQGALIIEYPDGMTPGILRKSDGASTYLTRDLATIKFRLEKWNPDLVIYEVGAEQSLHFQQVFAAAELLGWGSKGQFYHLKHGLYLSPSGKKFSTRRGDTVHLEEVLEEAVERAGKLAASGPATGSSPEKTEQAGPRFSGGSPTRVTRAPDLGLARVVGVGAVKYFDLSHHPASDIVFDWEKIMALEGNSAPYIQYTYARTQSVLRKATSDSLTRDSKNELQKEEEDILRTFYKFPEVLRQAAENFSPNLLANFLFDLAQKYNAFYNRHRILPVEAERYNRHRILGGTLDNRRQTLEKDLTSDAPVPNVFRLVLTQGVGSILKTGLSLLGIEAPEKM</sequence>